<dbReference type="InterPro" id="IPR032567">
    <property type="entry name" value="RTL1-rel"/>
</dbReference>
<evidence type="ECO:0008006" key="3">
    <source>
        <dbReference type="Google" id="ProtNLM"/>
    </source>
</evidence>
<sequence length="139" mass="15861">MLRGSYGGGGSVRVRAWRRRYYIGNRLAGTALGSGNKLTGEQQADLRAVLQAHYGVFQEREGLPRSREMEHRITLKEGVNPVNIRPYRYPYLMKEEIEKQVADMLKAGIIRPSKSSYSSPVILVKKKNGSWRFCVDYQP</sequence>
<dbReference type="PANTHER" id="PTHR15503:SF22">
    <property type="entry name" value="TRANSPOSON TY3-I GAG POLYPROTEIN"/>
    <property type="match status" value="1"/>
</dbReference>
<name>A0A0L9U8I2_PHAAN</name>
<dbReference type="STRING" id="3914.A0A0L9U8I2"/>
<dbReference type="Gramene" id="KOM39031">
    <property type="protein sequence ID" value="KOM39031"/>
    <property type="gene ID" value="LR48_Vigan03g241300"/>
</dbReference>
<dbReference type="Proteomes" id="UP000053144">
    <property type="component" value="Chromosome 3"/>
</dbReference>
<dbReference type="AlphaFoldDB" id="A0A0L9U8I2"/>
<dbReference type="InterPro" id="IPR043502">
    <property type="entry name" value="DNA/RNA_pol_sf"/>
</dbReference>
<gene>
    <name evidence="1" type="ORF">LR48_Vigan03g241300</name>
</gene>
<dbReference type="PANTHER" id="PTHR15503">
    <property type="entry name" value="LDOC1 RELATED"/>
    <property type="match status" value="1"/>
</dbReference>
<reference evidence="2" key="1">
    <citation type="journal article" date="2015" name="Proc. Natl. Acad. Sci. U.S.A.">
        <title>Genome sequencing of adzuki bean (Vigna angularis) provides insight into high starch and low fat accumulation and domestication.</title>
        <authorList>
            <person name="Yang K."/>
            <person name="Tian Z."/>
            <person name="Chen C."/>
            <person name="Luo L."/>
            <person name="Zhao B."/>
            <person name="Wang Z."/>
            <person name="Yu L."/>
            <person name="Li Y."/>
            <person name="Sun Y."/>
            <person name="Li W."/>
            <person name="Chen Y."/>
            <person name="Li Y."/>
            <person name="Zhang Y."/>
            <person name="Ai D."/>
            <person name="Zhao J."/>
            <person name="Shang C."/>
            <person name="Ma Y."/>
            <person name="Wu B."/>
            <person name="Wang M."/>
            <person name="Gao L."/>
            <person name="Sun D."/>
            <person name="Zhang P."/>
            <person name="Guo F."/>
            <person name="Wang W."/>
            <person name="Li Y."/>
            <person name="Wang J."/>
            <person name="Varshney R.K."/>
            <person name="Wang J."/>
            <person name="Ling H.Q."/>
            <person name="Wan P."/>
        </authorList>
    </citation>
    <scope>NUCLEOTIDE SEQUENCE</scope>
    <source>
        <strain evidence="2">cv. Jingnong 6</strain>
    </source>
</reference>
<dbReference type="OMA" id="SREMEHR"/>
<organism evidence="1 2">
    <name type="scientific">Phaseolus angularis</name>
    <name type="common">Azuki bean</name>
    <name type="synonym">Vigna angularis</name>
    <dbReference type="NCBI Taxonomy" id="3914"/>
    <lineage>
        <taxon>Eukaryota</taxon>
        <taxon>Viridiplantae</taxon>
        <taxon>Streptophyta</taxon>
        <taxon>Embryophyta</taxon>
        <taxon>Tracheophyta</taxon>
        <taxon>Spermatophyta</taxon>
        <taxon>Magnoliopsida</taxon>
        <taxon>eudicotyledons</taxon>
        <taxon>Gunneridae</taxon>
        <taxon>Pentapetalae</taxon>
        <taxon>rosids</taxon>
        <taxon>fabids</taxon>
        <taxon>Fabales</taxon>
        <taxon>Fabaceae</taxon>
        <taxon>Papilionoideae</taxon>
        <taxon>50 kb inversion clade</taxon>
        <taxon>NPAAA clade</taxon>
        <taxon>indigoferoid/millettioid clade</taxon>
        <taxon>Phaseoleae</taxon>
        <taxon>Vigna</taxon>
    </lineage>
</organism>
<dbReference type="Gene3D" id="3.10.10.10">
    <property type="entry name" value="HIV Type 1 Reverse Transcriptase, subunit A, domain 1"/>
    <property type="match status" value="1"/>
</dbReference>
<proteinExistence type="predicted"/>
<evidence type="ECO:0000313" key="2">
    <source>
        <dbReference type="Proteomes" id="UP000053144"/>
    </source>
</evidence>
<accession>A0A0L9U8I2</accession>
<dbReference type="EMBL" id="CM003373">
    <property type="protein sequence ID" value="KOM39031.1"/>
    <property type="molecule type" value="Genomic_DNA"/>
</dbReference>
<dbReference type="SUPFAM" id="SSF56672">
    <property type="entry name" value="DNA/RNA polymerases"/>
    <property type="match status" value="1"/>
</dbReference>
<protein>
    <recommendedName>
        <fullName evidence="3">Reverse transcriptase domain-containing protein</fullName>
    </recommendedName>
</protein>
<evidence type="ECO:0000313" key="1">
    <source>
        <dbReference type="EMBL" id="KOM39031.1"/>
    </source>
</evidence>